<dbReference type="Gene3D" id="1.10.10.60">
    <property type="entry name" value="Homeodomain-like"/>
    <property type="match status" value="1"/>
</dbReference>
<dbReference type="EMBL" id="JAOANI010000009">
    <property type="protein sequence ID" value="MCT7357824.1"/>
    <property type="molecule type" value="Genomic_DNA"/>
</dbReference>
<dbReference type="InterPro" id="IPR020449">
    <property type="entry name" value="Tscrpt_reg_AraC-type_HTH"/>
</dbReference>
<dbReference type="Proteomes" id="UP001147830">
    <property type="component" value="Unassembled WGS sequence"/>
</dbReference>
<keyword evidence="1" id="KW-0805">Transcription regulation</keyword>
<evidence type="ECO:0000256" key="3">
    <source>
        <dbReference type="ARBA" id="ARBA00023163"/>
    </source>
</evidence>
<evidence type="ECO:0000256" key="2">
    <source>
        <dbReference type="ARBA" id="ARBA00023125"/>
    </source>
</evidence>
<dbReference type="PROSITE" id="PS01124">
    <property type="entry name" value="HTH_ARAC_FAMILY_2"/>
    <property type="match status" value="1"/>
</dbReference>
<name>A0A9X2WCL7_9GAMM</name>
<dbReference type="GO" id="GO:0005829">
    <property type="term" value="C:cytosol"/>
    <property type="evidence" value="ECO:0007669"/>
    <property type="project" value="TreeGrafter"/>
</dbReference>
<keyword evidence="3" id="KW-0804">Transcription</keyword>
<dbReference type="RefSeq" id="WP_260974755.1">
    <property type="nucleotide sequence ID" value="NZ_JAOANI010000009.1"/>
</dbReference>
<dbReference type="SUPFAM" id="SSF46689">
    <property type="entry name" value="Homeodomain-like"/>
    <property type="match status" value="1"/>
</dbReference>
<reference evidence="5" key="1">
    <citation type="journal article" date="2022" name="Front. Microbiol.">
        <title>Genome-based taxonomic rearrangement of Oceanobacter-related bacteria including the description of Thalassolituus hydrocarbonoclasticus sp. nov. and Thalassolituus pacificus sp. nov. and emended description of the genus Thalassolituus.</title>
        <authorList>
            <person name="Dong C."/>
            <person name="Wei L."/>
            <person name="Wang J."/>
            <person name="Lai Q."/>
            <person name="Huang Z."/>
            <person name="Shao Z."/>
        </authorList>
    </citation>
    <scope>NUCLEOTIDE SEQUENCE</scope>
    <source>
        <strain evidence="5">59MF3M-4</strain>
    </source>
</reference>
<reference evidence="5" key="2">
    <citation type="submission" date="2022-08" db="EMBL/GenBank/DDBJ databases">
        <authorList>
            <person name="Dong C."/>
        </authorList>
    </citation>
    <scope>NUCLEOTIDE SEQUENCE</scope>
    <source>
        <strain evidence="5">59MF3M-4</strain>
    </source>
</reference>
<dbReference type="SMART" id="SM00342">
    <property type="entry name" value="HTH_ARAC"/>
    <property type="match status" value="1"/>
</dbReference>
<protein>
    <submittedName>
        <fullName evidence="5">AraC family transcriptional regulator</fullName>
    </submittedName>
</protein>
<dbReference type="GO" id="GO:0000976">
    <property type="term" value="F:transcription cis-regulatory region binding"/>
    <property type="evidence" value="ECO:0007669"/>
    <property type="project" value="TreeGrafter"/>
</dbReference>
<dbReference type="PRINTS" id="PR00032">
    <property type="entry name" value="HTHARAC"/>
</dbReference>
<dbReference type="InterPro" id="IPR018060">
    <property type="entry name" value="HTH_AraC"/>
</dbReference>
<evidence type="ECO:0000313" key="6">
    <source>
        <dbReference type="Proteomes" id="UP001147830"/>
    </source>
</evidence>
<dbReference type="Pfam" id="PF12833">
    <property type="entry name" value="HTH_18"/>
    <property type="match status" value="1"/>
</dbReference>
<dbReference type="Pfam" id="PF12625">
    <property type="entry name" value="Arabinose_bd"/>
    <property type="match status" value="1"/>
</dbReference>
<feature type="domain" description="HTH araC/xylS-type" evidence="4">
    <location>
        <begin position="237"/>
        <end position="335"/>
    </location>
</feature>
<organism evidence="5 6">
    <name type="scientific">Thalassolituus pacificus</name>
    <dbReference type="NCBI Taxonomy" id="2975440"/>
    <lineage>
        <taxon>Bacteria</taxon>
        <taxon>Pseudomonadati</taxon>
        <taxon>Pseudomonadota</taxon>
        <taxon>Gammaproteobacteria</taxon>
        <taxon>Oceanospirillales</taxon>
        <taxon>Oceanospirillaceae</taxon>
        <taxon>Thalassolituus</taxon>
    </lineage>
</organism>
<dbReference type="InterPro" id="IPR027304">
    <property type="entry name" value="Trigger_fact/SurA_dom_sf"/>
</dbReference>
<dbReference type="AlphaFoldDB" id="A0A9X2WCL7"/>
<comment type="caution">
    <text evidence="5">The sequence shown here is derived from an EMBL/GenBank/DDBJ whole genome shotgun (WGS) entry which is preliminary data.</text>
</comment>
<dbReference type="PANTHER" id="PTHR47894">
    <property type="entry name" value="HTH-TYPE TRANSCRIPTIONAL REGULATOR GADX"/>
    <property type="match status" value="1"/>
</dbReference>
<proteinExistence type="predicted"/>
<keyword evidence="2" id="KW-0238">DNA-binding</keyword>
<dbReference type="PANTHER" id="PTHR47894:SF1">
    <property type="entry name" value="HTH-TYPE TRANSCRIPTIONAL REGULATOR VQSM"/>
    <property type="match status" value="1"/>
</dbReference>
<gene>
    <name evidence="5" type="ORF">NYR02_02155</name>
</gene>
<sequence>MNQSSYSTIAAWALAICKALQESGRDPLPLLQDVGLNLQELEQQPDSRVAIATMTAFWDRVEQATANPAFGLEVSRYVQPMHFRALGLLMLSCQNMQQVIDKLGRYHAMISNTVNIRVIHQPHRIGFAIDPLAGVPISALAVDGFFATIVTFARQLTGQNMLVQNVELMRAVPVSAHERWSTFFQCPVNFQQATNCLWFERAQLIKMALPGDSQLAAANEALVEQYLQKMNALNWHERIKNSIQAVLEQGEPTLADTAQVFNLSERTLRRYLQQEGTSFRQILEEVRREMAVHYLLQTAVPVTDIALRLGFSDSSNFNRAFQRWFEQTPGQYRKEKKSDGA</sequence>
<dbReference type="GO" id="GO:0003700">
    <property type="term" value="F:DNA-binding transcription factor activity"/>
    <property type="evidence" value="ECO:0007669"/>
    <property type="project" value="InterPro"/>
</dbReference>
<dbReference type="InterPro" id="IPR009057">
    <property type="entry name" value="Homeodomain-like_sf"/>
</dbReference>
<keyword evidence="6" id="KW-1185">Reference proteome</keyword>
<evidence type="ECO:0000313" key="5">
    <source>
        <dbReference type="EMBL" id="MCT7357824.1"/>
    </source>
</evidence>
<evidence type="ECO:0000259" key="4">
    <source>
        <dbReference type="PROSITE" id="PS01124"/>
    </source>
</evidence>
<dbReference type="SUPFAM" id="SSF109998">
    <property type="entry name" value="Triger factor/SurA peptide-binding domain-like"/>
    <property type="match status" value="1"/>
</dbReference>
<evidence type="ECO:0000256" key="1">
    <source>
        <dbReference type="ARBA" id="ARBA00023015"/>
    </source>
</evidence>
<dbReference type="InterPro" id="IPR032687">
    <property type="entry name" value="AraC-type_N"/>
</dbReference>
<accession>A0A9X2WCL7</accession>